<gene>
    <name evidence="1" type="ORF">OSB_16250</name>
</gene>
<accession>A0A0K0Y5D0</accession>
<dbReference type="Pfam" id="PF08002">
    <property type="entry name" value="DUF1697"/>
    <property type="match status" value="1"/>
</dbReference>
<protein>
    <submittedName>
        <fullName evidence="1">Uncharacterized protein</fullName>
    </submittedName>
</protein>
<proteinExistence type="predicted"/>
<dbReference type="STRING" id="1458307.OSB_16250"/>
<dbReference type="PANTHER" id="PTHR36439">
    <property type="entry name" value="BLL4334 PROTEIN"/>
    <property type="match status" value="1"/>
</dbReference>
<dbReference type="PANTHER" id="PTHR36439:SF1">
    <property type="entry name" value="DUF1697 DOMAIN-CONTAINING PROTEIN"/>
    <property type="match status" value="1"/>
</dbReference>
<keyword evidence="2" id="KW-1185">Reference proteome</keyword>
<dbReference type="EMBL" id="CP012160">
    <property type="protein sequence ID" value="AKS46174.1"/>
    <property type="molecule type" value="Genomic_DNA"/>
</dbReference>
<sequence length="171" mass="18650">MSDKWVALLRGVNVGGANKVPMAELRALAEGLGWTDVKSYIASGNLVFEANAGDLVGQLRSAMIAQMGVYVAVRVLPAQEILDAENACPWDVKGNLVHAFFCLEAPVLDETLRDTLITEDEELVIQGKRVWLFAPSGVARSKLMAKMERVLGVQATARNLNTVRKLAQMVR</sequence>
<dbReference type="KEGG" id="otm:OSB_16250"/>
<dbReference type="Gene3D" id="3.30.70.1280">
    <property type="entry name" value="SP0830-like domains"/>
    <property type="match status" value="1"/>
</dbReference>
<evidence type="ECO:0000313" key="2">
    <source>
        <dbReference type="Proteomes" id="UP000067444"/>
    </source>
</evidence>
<organism evidence="1 2">
    <name type="scientific">Octadecabacter temperatus</name>
    <dbReference type="NCBI Taxonomy" id="1458307"/>
    <lineage>
        <taxon>Bacteria</taxon>
        <taxon>Pseudomonadati</taxon>
        <taxon>Pseudomonadota</taxon>
        <taxon>Alphaproteobacteria</taxon>
        <taxon>Rhodobacterales</taxon>
        <taxon>Roseobacteraceae</taxon>
        <taxon>Octadecabacter</taxon>
    </lineage>
</organism>
<dbReference type="AlphaFoldDB" id="A0A0K0Y5D0"/>
<name>A0A0K0Y5D0_9RHOB</name>
<dbReference type="SUPFAM" id="SSF160379">
    <property type="entry name" value="SP0830-like"/>
    <property type="match status" value="1"/>
</dbReference>
<dbReference type="InterPro" id="IPR012545">
    <property type="entry name" value="DUF1697"/>
</dbReference>
<dbReference type="PIRSF" id="PIRSF008502">
    <property type="entry name" value="UCP008502"/>
    <property type="match status" value="1"/>
</dbReference>
<evidence type="ECO:0000313" key="1">
    <source>
        <dbReference type="EMBL" id="AKS46174.1"/>
    </source>
</evidence>
<reference evidence="1 2" key="1">
    <citation type="journal article" date="2015" name="Genome Announc.">
        <title>Closed Genome Sequence of Octadecabacter temperatus SB1, the First Mesophilic Species of the Genus Octadecabacter.</title>
        <authorList>
            <person name="Voget S."/>
            <person name="Billerbeck S."/>
            <person name="Simon M."/>
            <person name="Daniel R."/>
        </authorList>
    </citation>
    <scope>NUCLEOTIDE SEQUENCE [LARGE SCALE GENOMIC DNA]</scope>
    <source>
        <strain evidence="1 2">SB1</strain>
    </source>
</reference>
<dbReference type="Proteomes" id="UP000067444">
    <property type="component" value="Chromosome"/>
</dbReference>
<dbReference type="PATRIC" id="fig|1458307.3.peg.1639"/>